<feature type="domain" description="DUF6821" evidence="3">
    <location>
        <begin position="176"/>
        <end position="341"/>
    </location>
</feature>
<accession>A0AAD4JHR2</accession>
<feature type="region of interest" description="Disordered" evidence="1">
    <location>
        <begin position="60"/>
        <end position="118"/>
    </location>
</feature>
<evidence type="ECO:0000256" key="1">
    <source>
        <dbReference type="SAM" id="MobiDB-lite"/>
    </source>
</evidence>
<gene>
    <name evidence="4" type="ORF">C2S53_004779</name>
</gene>
<feature type="compositionally biased region" description="Polar residues" evidence="1">
    <location>
        <begin position="16"/>
        <end position="33"/>
    </location>
</feature>
<dbReference type="Pfam" id="PF20705">
    <property type="entry name" value="DUF6821"/>
    <property type="match status" value="1"/>
</dbReference>
<feature type="compositionally biased region" description="Basic and acidic residues" evidence="1">
    <location>
        <begin position="95"/>
        <end position="106"/>
    </location>
</feature>
<keyword evidence="2" id="KW-0812">Transmembrane</keyword>
<dbReference type="PANTHER" id="PTHR33646">
    <property type="entry name" value="GB|AAF00631.1"/>
    <property type="match status" value="1"/>
</dbReference>
<evidence type="ECO:0000313" key="4">
    <source>
        <dbReference type="EMBL" id="KAH6833977.1"/>
    </source>
</evidence>
<proteinExistence type="predicted"/>
<reference evidence="4 5" key="1">
    <citation type="journal article" date="2021" name="Nat. Commun.">
        <title>Incipient diploidization of the medicinal plant Perilla within 10,000 years.</title>
        <authorList>
            <person name="Zhang Y."/>
            <person name="Shen Q."/>
            <person name="Leng L."/>
            <person name="Zhang D."/>
            <person name="Chen S."/>
            <person name="Shi Y."/>
            <person name="Ning Z."/>
            <person name="Chen S."/>
        </authorList>
    </citation>
    <scope>NUCLEOTIDE SEQUENCE [LARGE SCALE GENOMIC DNA]</scope>
    <source>
        <strain evidence="5">cv. PC099</strain>
    </source>
</reference>
<dbReference type="Proteomes" id="UP001190926">
    <property type="component" value="Unassembled WGS sequence"/>
</dbReference>
<evidence type="ECO:0000313" key="5">
    <source>
        <dbReference type="Proteomes" id="UP001190926"/>
    </source>
</evidence>
<organism evidence="4 5">
    <name type="scientific">Perilla frutescens var. hirtella</name>
    <name type="common">Perilla citriodora</name>
    <name type="synonym">Perilla setoyensis</name>
    <dbReference type="NCBI Taxonomy" id="608512"/>
    <lineage>
        <taxon>Eukaryota</taxon>
        <taxon>Viridiplantae</taxon>
        <taxon>Streptophyta</taxon>
        <taxon>Embryophyta</taxon>
        <taxon>Tracheophyta</taxon>
        <taxon>Spermatophyta</taxon>
        <taxon>Magnoliopsida</taxon>
        <taxon>eudicotyledons</taxon>
        <taxon>Gunneridae</taxon>
        <taxon>Pentapetalae</taxon>
        <taxon>asterids</taxon>
        <taxon>lamiids</taxon>
        <taxon>Lamiales</taxon>
        <taxon>Lamiaceae</taxon>
        <taxon>Nepetoideae</taxon>
        <taxon>Elsholtzieae</taxon>
        <taxon>Perilla</taxon>
    </lineage>
</organism>
<dbReference type="InterPro" id="IPR045883">
    <property type="entry name" value="At4g13530-like"/>
</dbReference>
<feature type="transmembrane region" description="Helical" evidence="2">
    <location>
        <begin position="276"/>
        <end position="296"/>
    </location>
</feature>
<keyword evidence="2" id="KW-1133">Transmembrane helix</keyword>
<dbReference type="EMBL" id="SDAM02000053">
    <property type="protein sequence ID" value="KAH6833977.1"/>
    <property type="molecule type" value="Genomic_DNA"/>
</dbReference>
<dbReference type="InterPro" id="IPR049224">
    <property type="entry name" value="DUF6821"/>
</dbReference>
<keyword evidence="2" id="KW-0472">Membrane</keyword>
<protein>
    <recommendedName>
        <fullName evidence="3">DUF6821 domain-containing protein</fullName>
    </recommendedName>
</protein>
<evidence type="ECO:0000256" key="2">
    <source>
        <dbReference type="SAM" id="Phobius"/>
    </source>
</evidence>
<keyword evidence="5" id="KW-1185">Reference proteome</keyword>
<feature type="region of interest" description="Disordered" evidence="1">
    <location>
        <begin position="14"/>
        <end position="33"/>
    </location>
</feature>
<feature type="compositionally biased region" description="Basic and acidic residues" evidence="1">
    <location>
        <begin position="79"/>
        <end position="88"/>
    </location>
</feature>
<evidence type="ECO:0000259" key="3">
    <source>
        <dbReference type="Pfam" id="PF20705"/>
    </source>
</evidence>
<dbReference type="AlphaFoldDB" id="A0AAD4JHR2"/>
<comment type="caution">
    <text evidence="4">The sequence shown here is derived from an EMBL/GenBank/DDBJ whole genome shotgun (WGS) entry which is preliminary data.</text>
</comment>
<sequence>MDIVEATNDFQDWELLQSNSDSETAPVSALDSGNSFDEIDSGGLIQANYFSLGPHDRYEERVDDAKSVGSDNPGWIDPRLGEPNKESGEFWSDSGSERSEDRKFSGLEETNGLGFPENEEKRVKFELIEEKEEAAEDLGNYSMETGGIDGDSAKFSDVAEGSQVGVEGNVDLHVESQVLGEEMNGNEGIGSGDMHVESQVLGEEMSGNEGIESGDMHVESRGLGEEMNENEGIAGGDEIVDGRGKNNSGELEKRGVVWWKMPMEFLKYCMIRMSPVWTASVAAAVVGFVILGRRLYKMKRKTRGLEIKVAVDDKKASQAMSRAARLNEAFSVVKLVPVIRPSLPAIGSTSNWSVVTLR</sequence>
<dbReference type="PANTHER" id="PTHR33646:SF6">
    <property type="entry name" value="TRANSMEMBRANE PROTEIN"/>
    <property type="match status" value="1"/>
</dbReference>
<name>A0AAD4JHR2_PERFH</name>